<sequence length="617" mass="70656">MMINSVEDPTVANILSTDMLKIYDIPRYQREYTWNQRDWANLYDDITQNDAGYFLGSFIVVNGTVNSKMDTIHYEVIDGQQRLTTLSLLLAAIYARVMEHKDSIDDDLMLDDVRPLRNRLILKSDKSRTRVIPQVQNHNLEDYRWILKEHIGLDVVMQKPKFLGLRKMSKAFNYFYDRLGEEVEDGSGIECVHALLDICKLVCSAVVVQITVDSHADAYTLFASLNNRGVPLSAVDLIKNMLLGKVAGVDDGRLDYYFERWQEVLRNLGDDYKTQERFFRQNYDAFRREVNKPFIGESGSQLPLGSVATRSNLLKIYEKRMEADDGALKVLDELTENSALYSKIIGLDQESPDSELSHQLLELSRAQGVASYLMLLFLFKKQDQLELKDETLALLVKLLVCFFVRRNLTDTPPTRDLERLFISICESLESEGLKGIAAAEYIKKRLVDVSASDASFKERLEGPIYDVNPDMTRYILTVIASPSVTKEMKPLWDRYDSGNYVWTIEHIFPQGKNIPDEWVKMVADGDVSRAIEVQEKQVHTLGNLTITGYNSKLSNMPFVTKRDRKDANGANVGYRNGLNLNDELVNTDTWTSEQIQERTDKLVGLTLKAFDFDEIEF</sequence>
<dbReference type="InterPro" id="IPR004919">
    <property type="entry name" value="GmrSD_N"/>
</dbReference>
<protein>
    <recommendedName>
        <fullName evidence="5">DUF262 domain-containing protein</fullName>
    </recommendedName>
</protein>
<comment type="caution">
    <text evidence="3">The sequence shown here is derived from an EMBL/GenBank/DDBJ whole genome shotgun (WGS) entry which is preliminary data.</text>
</comment>
<dbReference type="AlphaFoldDB" id="A4E9E1"/>
<dbReference type="PANTHER" id="PTHR35149">
    <property type="entry name" value="SLL5132 PROTEIN"/>
    <property type="match status" value="1"/>
</dbReference>
<dbReference type="InterPro" id="IPR011089">
    <property type="entry name" value="GmrSD_C"/>
</dbReference>
<evidence type="ECO:0000259" key="1">
    <source>
        <dbReference type="Pfam" id="PF03235"/>
    </source>
</evidence>
<evidence type="ECO:0000259" key="2">
    <source>
        <dbReference type="Pfam" id="PF07510"/>
    </source>
</evidence>
<organism evidence="3 4">
    <name type="scientific">Collinsella aerofaciens (strain ATCC 25986 / DSM 3979 / JCM 10188 / KCTC 3647 / NCTC 11838 / VPI 1003)</name>
    <dbReference type="NCBI Taxonomy" id="411903"/>
    <lineage>
        <taxon>Bacteria</taxon>
        <taxon>Bacillati</taxon>
        <taxon>Actinomycetota</taxon>
        <taxon>Coriobacteriia</taxon>
        <taxon>Coriobacteriales</taxon>
        <taxon>Coriobacteriaceae</taxon>
        <taxon>Collinsella</taxon>
    </lineage>
</organism>
<dbReference type="Pfam" id="PF07510">
    <property type="entry name" value="GmrSD_C"/>
    <property type="match status" value="1"/>
</dbReference>
<feature type="domain" description="GmrSD restriction endonucleases N-terminal" evidence="1">
    <location>
        <begin position="21"/>
        <end position="242"/>
    </location>
</feature>
<gene>
    <name evidence="3" type="ORF">COLAER_01037</name>
</gene>
<dbReference type="Pfam" id="PF03235">
    <property type="entry name" value="GmrSD_N"/>
    <property type="match status" value="1"/>
</dbReference>
<evidence type="ECO:0000313" key="4">
    <source>
        <dbReference type="Proteomes" id="UP000002979"/>
    </source>
</evidence>
<dbReference type="Proteomes" id="UP000002979">
    <property type="component" value="Unassembled WGS sequence"/>
</dbReference>
<feature type="domain" description="GmrSD restriction endonucleases C-terminal" evidence="2">
    <location>
        <begin position="453"/>
        <end position="603"/>
    </location>
</feature>
<evidence type="ECO:0008006" key="5">
    <source>
        <dbReference type="Google" id="ProtNLM"/>
    </source>
</evidence>
<reference evidence="3 4" key="1">
    <citation type="submission" date="2007-01" db="EMBL/GenBank/DDBJ databases">
        <title>Draft genome sequence of Collinsella aerofaciens (ATCC 25986).</title>
        <authorList>
            <person name="Sudarsanam P."/>
            <person name="Ley R."/>
            <person name="Guruge J."/>
            <person name="Turnbaugh P.J."/>
            <person name="Mahowald M."/>
            <person name="Liep D."/>
            <person name="Gordon J."/>
        </authorList>
    </citation>
    <scope>NUCLEOTIDE SEQUENCE [LARGE SCALE GENOMIC DNA]</scope>
    <source>
        <strain evidence="4">ATCC 25986 / DSM 3979 / JCM 10188 / KCTC 3647 / NCTC 11838 / VPI 1003</strain>
    </source>
</reference>
<accession>A4E9E1</accession>
<dbReference type="EMBL" id="AAVN02000003">
    <property type="protein sequence ID" value="EBA39886.1"/>
    <property type="molecule type" value="Genomic_DNA"/>
</dbReference>
<name>A4E9E1_COLAA</name>
<reference evidence="3 4" key="2">
    <citation type="submission" date="2007-04" db="EMBL/GenBank/DDBJ databases">
        <authorList>
            <person name="Fulton L."/>
            <person name="Clifton S."/>
            <person name="Fulton B."/>
            <person name="Xu J."/>
            <person name="Minx P."/>
            <person name="Mardis E.R."/>
            <person name="Wilson R.K."/>
        </authorList>
    </citation>
    <scope>NUCLEOTIDE SEQUENCE [LARGE SCALE GENOMIC DNA]</scope>
    <source>
        <strain evidence="4">ATCC 25986 / DSM 3979 / JCM 10188 / KCTC 3647 / NCTC 11838 / VPI 1003</strain>
    </source>
</reference>
<evidence type="ECO:0000313" key="3">
    <source>
        <dbReference type="EMBL" id="EBA39886.1"/>
    </source>
</evidence>
<proteinExistence type="predicted"/>
<dbReference type="PANTHER" id="PTHR35149:SF2">
    <property type="entry name" value="DUF262 DOMAIN-CONTAINING PROTEIN"/>
    <property type="match status" value="1"/>
</dbReference>